<dbReference type="Gene3D" id="3.30.60.230">
    <property type="entry name" value="Lsr2, dimerization domain"/>
    <property type="match status" value="1"/>
</dbReference>
<keyword evidence="5" id="KW-1185">Reference proteome</keyword>
<dbReference type="InterPro" id="IPR036625">
    <property type="entry name" value="E3-bd_dom_sf"/>
</dbReference>
<dbReference type="RefSeq" id="WP_284824738.1">
    <property type="nucleotide sequence ID" value="NZ_CP126969.1"/>
</dbReference>
<accession>A0ABY8VD27</accession>
<protein>
    <submittedName>
        <fullName evidence="4">Lsr2 family protein</fullName>
    </submittedName>
</protein>
<dbReference type="Proteomes" id="UP001225598">
    <property type="component" value="Chromosome"/>
</dbReference>
<keyword evidence="1" id="KW-0238">DNA-binding</keyword>
<evidence type="ECO:0000256" key="1">
    <source>
        <dbReference type="ARBA" id="ARBA00023125"/>
    </source>
</evidence>
<organism evidence="4 5">
    <name type="scientific">Corynebacterium breve</name>
    <dbReference type="NCBI Taxonomy" id="3049799"/>
    <lineage>
        <taxon>Bacteria</taxon>
        <taxon>Bacillati</taxon>
        <taxon>Actinomycetota</taxon>
        <taxon>Actinomycetes</taxon>
        <taxon>Mycobacteriales</taxon>
        <taxon>Corynebacteriaceae</taxon>
        <taxon>Corynebacterium</taxon>
    </lineage>
</organism>
<proteinExistence type="predicted"/>
<sequence length="104" mass="11941">MARREITQYYDDLDNTPIEAEELHVIRFSMDGNDYVLDLSKENAQEFHETLAPFIKAARQAPSDVARRVNPREVRKWAQSQGMAIAHRGKIPFAIIDAYNEAHA</sequence>
<evidence type="ECO:0000259" key="2">
    <source>
        <dbReference type="Pfam" id="PF11774"/>
    </source>
</evidence>
<reference evidence="4 5" key="1">
    <citation type="submission" date="2023-05" db="EMBL/GenBank/DDBJ databases">
        <title>Corynebacterium suedekumii sp. nov. and Corynebacterium breve sp. nov. isolated from raw cow's milk.</title>
        <authorList>
            <person name="Baer M.K."/>
            <person name="Mehl L."/>
            <person name="Hellmuth R."/>
            <person name="Marke G."/>
            <person name="Lipski A."/>
        </authorList>
    </citation>
    <scope>NUCLEOTIDE SEQUENCE [LARGE SCALE GENOMIC DNA]</scope>
    <source>
        <strain evidence="4 5">R4</strain>
    </source>
</reference>
<evidence type="ECO:0000259" key="3">
    <source>
        <dbReference type="Pfam" id="PF23359"/>
    </source>
</evidence>
<dbReference type="InterPro" id="IPR042261">
    <property type="entry name" value="Lsr2-like_dimerization"/>
</dbReference>
<feature type="domain" description="Lsr2 dimerization" evidence="2">
    <location>
        <begin position="1"/>
        <end position="61"/>
    </location>
</feature>
<dbReference type="Pfam" id="PF23359">
    <property type="entry name" value="Lsr2_DNA-bd"/>
    <property type="match status" value="1"/>
</dbReference>
<feature type="domain" description="Lsr2 DNA-binding" evidence="3">
    <location>
        <begin position="67"/>
        <end position="102"/>
    </location>
</feature>
<dbReference type="InterPro" id="IPR055370">
    <property type="entry name" value="Lsr2_DNA-bd"/>
</dbReference>
<dbReference type="Pfam" id="PF11774">
    <property type="entry name" value="Lsr2"/>
    <property type="match status" value="1"/>
</dbReference>
<name>A0ABY8VD27_9CORY</name>
<gene>
    <name evidence="4" type="ORF">QP027_10775</name>
</gene>
<dbReference type="InterPro" id="IPR024412">
    <property type="entry name" value="Lsr2_dim_dom"/>
</dbReference>
<evidence type="ECO:0000313" key="5">
    <source>
        <dbReference type="Proteomes" id="UP001225598"/>
    </source>
</evidence>
<dbReference type="Gene3D" id="4.10.320.10">
    <property type="entry name" value="E3-binding domain"/>
    <property type="match status" value="1"/>
</dbReference>
<dbReference type="EMBL" id="CP126969">
    <property type="protein sequence ID" value="WIM67561.1"/>
    <property type="molecule type" value="Genomic_DNA"/>
</dbReference>
<evidence type="ECO:0000313" key="4">
    <source>
        <dbReference type="EMBL" id="WIM67561.1"/>
    </source>
</evidence>